<dbReference type="PANTHER" id="PTHR46613">
    <property type="entry name" value="RADIAL SPOKE HEAD 10 HOMOLOG B-RELATED"/>
    <property type="match status" value="1"/>
</dbReference>
<dbReference type="Pfam" id="PF02493">
    <property type="entry name" value="MORN"/>
    <property type="match status" value="8"/>
</dbReference>
<comment type="subcellular location">
    <subcellularLocation>
        <location evidence="1">Cell projection</location>
        <location evidence="1">Cilium</location>
        <location evidence="1">Flagellum</location>
    </subcellularLocation>
    <subcellularLocation>
        <location evidence="2">Cytoplasm</location>
        <location evidence="2">Cytoskeleton</location>
        <location evidence="2">Cilium axoneme</location>
    </subcellularLocation>
</comment>
<keyword evidence="7" id="KW-0206">Cytoskeleton</keyword>
<dbReference type="Proteomes" id="UP000193719">
    <property type="component" value="Unassembled WGS sequence"/>
</dbReference>
<dbReference type="GO" id="GO:0005930">
    <property type="term" value="C:axoneme"/>
    <property type="evidence" value="ECO:0007669"/>
    <property type="project" value="UniProtKB-SubCell"/>
</dbReference>
<dbReference type="Gene3D" id="2.20.110.10">
    <property type="entry name" value="Histone H3 K4-specific methyltransferase SET7/9 N-terminal domain"/>
    <property type="match status" value="3"/>
</dbReference>
<sequence>MISSKAEEVESGLETSESEKQVTSDEESEESLIIDKPEVREARRKLFKRIPYQEGRGHIELLNGNKYWGEFEDNLMSGLGRFEWTNGLLYEGEFNKNSINGIGKYIWKNSNSYIGNVENFIRNGYGEYTNNILKKNYVGEWKNGKFNGYGILKYDPKGKSYYEGEWLNNNKHGKGKMVYASGNVYTGDWKNNLKDGFGKMEFKNKNEEYVGFWKNNLPNGKGIYTWNLDSPLNCQYPIHNQYEGDWDNGKKWGRGIFRYSSGAIYEGEWIDNMKHGIGIYISEYGYVYDGIFKYDRTTEPFSYYSNDNQHFFDLSLIYDDEKKRNEQLKSLNTIIIRYIFDLNQIYLKYRNYQPKKNIIYENYSLSYLQLWKLLEDCEISKQTNYSLVEMNREYAKNFKNKNYLQYKFHGLHDEQLHLTLHDFYEYLIHISYLLYSNIDIPSINESGIAVCFSHFIKNNILSKNVNSIISFDNENENEIKNLGSYIFQTIKDKYGKIIYEIYKDRAYYHKKSLESSKGDLTLNIRDIIYILKDYGILDNEILTMKKIIEIFSIYFIPGINDDGIYNFDYEVSYTIKF</sequence>
<accession>A0A1Y1VFD7</accession>
<dbReference type="EMBL" id="MCFH01000012">
    <property type="protein sequence ID" value="ORX53912.1"/>
    <property type="molecule type" value="Genomic_DNA"/>
</dbReference>
<dbReference type="GO" id="GO:0031514">
    <property type="term" value="C:motile cilium"/>
    <property type="evidence" value="ECO:0007669"/>
    <property type="project" value="UniProtKB-SubCell"/>
</dbReference>
<feature type="region of interest" description="Disordered" evidence="9">
    <location>
        <begin position="1"/>
        <end position="32"/>
    </location>
</feature>
<evidence type="ECO:0000256" key="6">
    <source>
        <dbReference type="ARBA" id="ARBA00023069"/>
    </source>
</evidence>
<evidence type="ECO:0000256" key="8">
    <source>
        <dbReference type="ARBA" id="ARBA00023273"/>
    </source>
</evidence>
<comment type="caution">
    <text evidence="10">The sequence shown here is derived from an EMBL/GenBank/DDBJ whole genome shotgun (WGS) entry which is preliminary data.</text>
</comment>
<reference evidence="10 11" key="1">
    <citation type="submission" date="2016-08" db="EMBL/GenBank/DDBJ databases">
        <title>Genomes of anaerobic fungi encode conserved fungal cellulosomes for biomass hydrolysis.</title>
        <authorList>
            <consortium name="DOE Joint Genome Institute"/>
            <person name="Haitjema C.H."/>
            <person name="Gilmore S.P."/>
            <person name="Henske J.K."/>
            <person name="Solomon K.V."/>
            <person name="De Groot R."/>
            <person name="Kuo A."/>
            <person name="Mondo S.J."/>
            <person name="Salamov A.A."/>
            <person name="Labutti K."/>
            <person name="Zhao Z."/>
            <person name="Chiniquy J."/>
            <person name="Barry K."/>
            <person name="Brewer H.M."/>
            <person name="Purvine S.O."/>
            <person name="Wright A.T."/>
            <person name="Boxma B."/>
            <person name="Van Alen T."/>
            <person name="Hackstein J.H."/>
            <person name="Baker S.E."/>
            <person name="Grigoriev I.V."/>
            <person name="O'Malley M.A."/>
        </authorList>
    </citation>
    <scope>NUCLEOTIDE SEQUENCE [LARGE SCALE GENOMIC DNA]</scope>
    <source>
        <strain evidence="11">finn</strain>
    </source>
</reference>
<evidence type="ECO:0000256" key="4">
    <source>
        <dbReference type="ARBA" id="ARBA00022737"/>
    </source>
</evidence>
<dbReference type="SUPFAM" id="SSF82185">
    <property type="entry name" value="Histone H3 K4-specific methyltransferase SET7/9 N-terminal domain"/>
    <property type="match status" value="3"/>
</dbReference>
<evidence type="ECO:0000256" key="2">
    <source>
        <dbReference type="ARBA" id="ARBA00004430"/>
    </source>
</evidence>
<evidence type="ECO:0000256" key="1">
    <source>
        <dbReference type="ARBA" id="ARBA00004230"/>
    </source>
</evidence>
<keyword evidence="4" id="KW-0677">Repeat</keyword>
<dbReference type="AlphaFoldDB" id="A0A1Y1VFD7"/>
<evidence type="ECO:0000256" key="9">
    <source>
        <dbReference type="SAM" id="MobiDB-lite"/>
    </source>
</evidence>
<organism evidence="10 11">
    <name type="scientific">Piromyces finnis</name>
    <dbReference type="NCBI Taxonomy" id="1754191"/>
    <lineage>
        <taxon>Eukaryota</taxon>
        <taxon>Fungi</taxon>
        <taxon>Fungi incertae sedis</taxon>
        <taxon>Chytridiomycota</taxon>
        <taxon>Chytridiomycota incertae sedis</taxon>
        <taxon>Neocallimastigomycetes</taxon>
        <taxon>Neocallimastigales</taxon>
        <taxon>Neocallimastigaceae</taxon>
        <taxon>Piromyces</taxon>
    </lineage>
</organism>
<protein>
    <recommendedName>
        <fullName evidence="12">Histone H3 K4-specific methyltransferase SET7/9 N-terminal domain-containing protein</fullName>
    </recommendedName>
</protein>
<dbReference type="PANTHER" id="PTHR46613:SF1">
    <property type="entry name" value="RADIAL SPOKE HEAD 10 HOMOLOG B-RELATED"/>
    <property type="match status" value="1"/>
</dbReference>
<keyword evidence="5" id="KW-0282">Flagellum</keyword>
<keyword evidence="3" id="KW-0963">Cytoplasm</keyword>
<reference evidence="10 11" key="2">
    <citation type="submission" date="2016-08" db="EMBL/GenBank/DDBJ databases">
        <title>Pervasive Adenine N6-methylation of Active Genes in Fungi.</title>
        <authorList>
            <consortium name="DOE Joint Genome Institute"/>
            <person name="Mondo S.J."/>
            <person name="Dannebaum R.O."/>
            <person name="Kuo R.C."/>
            <person name="Labutti K."/>
            <person name="Haridas S."/>
            <person name="Kuo A."/>
            <person name="Salamov A."/>
            <person name="Ahrendt S.R."/>
            <person name="Lipzen A."/>
            <person name="Sullivan W."/>
            <person name="Andreopoulos W.B."/>
            <person name="Clum A."/>
            <person name="Lindquist E."/>
            <person name="Daum C."/>
            <person name="Ramamoorthy G.K."/>
            <person name="Gryganskyi A."/>
            <person name="Culley D."/>
            <person name="Magnuson J.K."/>
            <person name="James T.Y."/>
            <person name="O'Malley M.A."/>
            <person name="Stajich J.E."/>
            <person name="Spatafora J.W."/>
            <person name="Visel A."/>
            <person name="Grigoriev I.V."/>
        </authorList>
    </citation>
    <scope>NUCLEOTIDE SEQUENCE [LARGE SCALE GENOMIC DNA]</scope>
    <source>
        <strain evidence="11">finn</strain>
    </source>
</reference>
<evidence type="ECO:0000313" key="11">
    <source>
        <dbReference type="Proteomes" id="UP000193719"/>
    </source>
</evidence>
<name>A0A1Y1VFD7_9FUNG</name>
<keyword evidence="11" id="KW-1185">Reference proteome</keyword>
<dbReference type="STRING" id="1754191.A0A1Y1VFD7"/>
<evidence type="ECO:0000256" key="3">
    <source>
        <dbReference type="ARBA" id="ARBA00022490"/>
    </source>
</evidence>
<evidence type="ECO:0000313" key="10">
    <source>
        <dbReference type="EMBL" id="ORX53912.1"/>
    </source>
</evidence>
<proteinExistence type="predicted"/>
<dbReference type="OrthoDB" id="294378at2759"/>
<keyword evidence="8" id="KW-0966">Cell projection</keyword>
<evidence type="ECO:0000256" key="7">
    <source>
        <dbReference type="ARBA" id="ARBA00023212"/>
    </source>
</evidence>
<dbReference type="InterPro" id="IPR003409">
    <property type="entry name" value="MORN"/>
</dbReference>
<evidence type="ECO:0000256" key="5">
    <source>
        <dbReference type="ARBA" id="ARBA00022846"/>
    </source>
</evidence>
<gene>
    <name evidence="10" type="ORF">BCR36DRAFT_284289</name>
</gene>
<evidence type="ECO:0008006" key="12">
    <source>
        <dbReference type="Google" id="ProtNLM"/>
    </source>
</evidence>
<dbReference type="SMART" id="SM00698">
    <property type="entry name" value="MORN"/>
    <property type="match status" value="8"/>
</dbReference>
<keyword evidence="6" id="KW-0969">Cilium</keyword>